<dbReference type="PRINTS" id="PR00069">
    <property type="entry name" value="ALDKETRDTASE"/>
</dbReference>
<accession>A0A0C2XC57</accession>
<evidence type="ECO:0000256" key="2">
    <source>
        <dbReference type="ARBA" id="ARBA00022857"/>
    </source>
</evidence>
<dbReference type="GO" id="GO:0016616">
    <property type="term" value="F:oxidoreductase activity, acting on the CH-OH group of donors, NAD or NADP as acceptor"/>
    <property type="evidence" value="ECO:0007669"/>
    <property type="project" value="UniProtKB-ARBA"/>
</dbReference>
<dbReference type="InterPro" id="IPR023210">
    <property type="entry name" value="NADP_OxRdtase_dom"/>
</dbReference>
<keyword evidence="6" id="KW-1185">Reference proteome</keyword>
<dbReference type="Proteomes" id="UP000054549">
    <property type="component" value="Unassembled WGS sequence"/>
</dbReference>
<dbReference type="Gene3D" id="3.20.20.100">
    <property type="entry name" value="NADP-dependent oxidoreductase domain"/>
    <property type="match status" value="1"/>
</dbReference>
<dbReference type="Pfam" id="PF00248">
    <property type="entry name" value="Aldo_ket_red"/>
    <property type="match status" value="1"/>
</dbReference>
<dbReference type="OrthoDB" id="5357513at2759"/>
<dbReference type="AlphaFoldDB" id="A0A0C2XC57"/>
<dbReference type="InterPro" id="IPR020471">
    <property type="entry name" value="AKR"/>
</dbReference>
<keyword evidence="3" id="KW-0560">Oxidoreductase</keyword>
<reference evidence="5 6" key="1">
    <citation type="submission" date="2014-04" db="EMBL/GenBank/DDBJ databases">
        <title>Evolutionary Origins and Diversification of the Mycorrhizal Mutualists.</title>
        <authorList>
            <consortium name="DOE Joint Genome Institute"/>
            <consortium name="Mycorrhizal Genomics Consortium"/>
            <person name="Kohler A."/>
            <person name="Kuo A."/>
            <person name="Nagy L.G."/>
            <person name="Floudas D."/>
            <person name="Copeland A."/>
            <person name="Barry K.W."/>
            <person name="Cichocki N."/>
            <person name="Veneault-Fourrey C."/>
            <person name="LaButti K."/>
            <person name="Lindquist E.A."/>
            <person name="Lipzen A."/>
            <person name="Lundell T."/>
            <person name="Morin E."/>
            <person name="Murat C."/>
            <person name="Riley R."/>
            <person name="Ohm R."/>
            <person name="Sun H."/>
            <person name="Tunlid A."/>
            <person name="Henrissat B."/>
            <person name="Grigoriev I.V."/>
            <person name="Hibbett D.S."/>
            <person name="Martin F."/>
        </authorList>
    </citation>
    <scope>NUCLEOTIDE SEQUENCE [LARGE SCALE GENOMIC DNA]</scope>
    <source>
        <strain evidence="5 6">Koide BX008</strain>
    </source>
</reference>
<evidence type="ECO:0000259" key="4">
    <source>
        <dbReference type="Pfam" id="PF00248"/>
    </source>
</evidence>
<dbReference type="InterPro" id="IPR036812">
    <property type="entry name" value="NAD(P)_OxRdtase_dom_sf"/>
</dbReference>
<sequence length="265" mass="30186">KKERTVLLVVQAILHGFRAIDTACQPKHYREDLVGEALSILYNNHSFKREDLFVQTKFTPISGQDRSKPLPYDPTSPIRTQILSSFSTSLSNLRTSYIDSYLLHSPFPTLTETLEAWRALIHLKDTGKVKLIGISNAYDTRLLASLSKERRVDIVQNRWYQGNGWDKQVVQFCKEVSGMEYQSFWTLTGSPTLLDHWAIKKLAEKKGLTTEQVIYAFVIMNGITPISGTTSEMHMKEDVDVQSVALGGVEEEEDLIKEVQKYVWG</sequence>
<gene>
    <name evidence="5" type="ORF">M378DRAFT_75216</name>
</gene>
<feature type="non-terminal residue" evidence="5">
    <location>
        <position position="1"/>
    </location>
</feature>
<evidence type="ECO:0000313" key="5">
    <source>
        <dbReference type="EMBL" id="KIL66443.1"/>
    </source>
</evidence>
<dbReference type="SUPFAM" id="SSF51430">
    <property type="entry name" value="NAD(P)-linked oxidoreductase"/>
    <property type="match status" value="1"/>
</dbReference>
<comment type="similarity">
    <text evidence="1">Belongs to the aldo/keto reductase family.</text>
</comment>
<organism evidence="5 6">
    <name type="scientific">Amanita muscaria (strain Koide BX008)</name>
    <dbReference type="NCBI Taxonomy" id="946122"/>
    <lineage>
        <taxon>Eukaryota</taxon>
        <taxon>Fungi</taxon>
        <taxon>Dikarya</taxon>
        <taxon>Basidiomycota</taxon>
        <taxon>Agaricomycotina</taxon>
        <taxon>Agaricomycetes</taxon>
        <taxon>Agaricomycetidae</taxon>
        <taxon>Agaricales</taxon>
        <taxon>Pluteineae</taxon>
        <taxon>Amanitaceae</taxon>
        <taxon>Amanita</taxon>
    </lineage>
</organism>
<feature type="domain" description="NADP-dependent oxidoreductase" evidence="4">
    <location>
        <begin position="7"/>
        <end position="244"/>
    </location>
</feature>
<dbReference type="EMBL" id="KN818236">
    <property type="protein sequence ID" value="KIL66443.1"/>
    <property type="molecule type" value="Genomic_DNA"/>
</dbReference>
<dbReference type="PANTHER" id="PTHR43827:SF3">
    <property type="entry name" value="NADP-DEPENDENT OXIDOREDUCTASE DOMAIN-CONTAINING PROTEIN"/>
    <property type="match status" value="1"/>
</dbReference>
<evidence type="ECO:0000256" key="3">
    <source>
        <dbReference type="ARBA" id="ARBA00023002"/>
    </source>
</evidence>
<proteinExistence type="inferred from homology"/>
<protein>
    <recommendedName>
        <fullName evidence="4">NADP-dependent oxidoreductase domain-containing protein</fullName>
    </recommendedName>
</protein>
<evidence type="ECO:0000313" key="6">
    <source>
        <dbReference type="Proteomes" id="UP000054549"/>
    </source>
</evidence>
<dbReference type="PANTHER" id="PTHR43827">
    <property type="entry name" value="2,5-DIKETO-D-GLUCONIC ACID REDUCTASE"/>
    <property type="match status" value="1"/>
</dbReference>
<dbReference type="HOGENOM" id="CLU_023205_10_1_1"/>
<dbReference type="InParanoid" id="A0A0C2XC57"/>
<keyword evidence="2" id="KW-0521">NADP</keyword>
<name>A0A0C2XC57_AMAMK</name>
<dbReference type="CDD" id="cd19071">
    <property type="entry name" value="AKR_AKR1-5-like"/>
    <property type="match status" value="1"/>
</dbReference>
<evidence type="ECO:0000256" key="1">
    <source>
        <dbReference type="ARBA" id="ARBA00007905"/>
    </source>
</evidence>
<dbReference type="STRING" id="946122.A0A0C2XC57"/>